<evidence type="ECO:0000313" key="4">
    <source>
        <dbReference type="EMBL" id="MBA8794563.1"/>
    </source>
</evidence>
<evidence type="ECO:0000259" key="3">
    <source>
        <dbReference type="PROSITE" id="PS51462"/>
    </source>
</evidence>
<dbReference type="PROSITE" id="PS51462">
    <property type="entry name" value="NUDIX"/>
    <property type="match status" value="1"/>
</dbReference>
<evidence type="ECO:0000313" key="5">
    <source>
        <dbReference type="Proteomes" id="UP000523079"/>
    </source>
</evidence>
<dbReference type="InterPro" id="IPR020476">
    <property type="entry name" value="Nudix_hydrolase"/>
</dbReference>
<dbReference type="EMBL" id="JACGWT010000003">
    <property type="protein sequence ID" value="MBA8794563.1"/>
    <property type="molecule type" value="Genomic_DNA"/>
</dbReference>
<dbReference type="Proteomes" id="UP000523079">
    <property type="component" value="Unassembled WGS sequence"/>
</dbReference>
<comment type="cofactor">
    <cofactor evidence="1">
        <name>Mg(2+)</name>
        <dbReference type="ChEBI" id="CHEBI:18420"/>
    </cofactor>
</comment>
<dbReference type="GO" id="GO:0016787">
    <property type="term" value="F:hydrolase activity"/>
    <property type="evidence" value="ECO:0007669"/>
    <property type="project" value="UniProtKB-KW"/>
</dbReference>
<comment type="caution">
    <text evidence="4">The sequence shown here is derived from an EMBL/GenBank/DDBJ whole genome shotgun (WGS) entry which is preliminary data.</text>
</comment>
<feature type="domain" description="Nudix hydrolase" evidence="3">
    <location>
        <begin position="84"/>
        <end position="222"/>
    </location>
</feature>
<dbReference type="PANTHER" id="PTHR43046">
    <property type="entry name" value="GDP-MANNOSE MANNOSYL HYDROLASE"/>
    <property type="match status" value="1"/>
</dbReference>
<organism evidence="4 5">
    <name type="scientific">Microlunatus kandeliicorticis</name>
    <dbReference type="NCBI Taxonomy" id="1759536"/>
    <lineage>
        <taxon>Bacteria</taxon>
        <taxon>Bacillati</taxon>
        <taxon>Actinomycetota</taxon>
        <taxon>Actinomycetes</taxon>
        <taxon>Propionibacteriales</taxon>
        <taxon>Propionibacteriaceae</taxon>
        <taxon>Microlunatus</taxon>
    </lineage>
</organism>
<dbReference type="InterPro" id="IPR015797">
    <property type="entry name" value="NUDIX_hydrolase-like_dom_sf"/>
</dbReference>
<dbReference type="CDD" id="cd02883">
    <property type="entry name" value="NUDIX_Hydrolase"/>
    <property type="match status" value="1"/>
</dbReference>
<accession>A0A7W3P641</accession>
<protein>
    <submittedName>
        <fullName evidence="4">8-oxo-dGTP pyrophosphatase MutT (NUDIX family)</fullName>
    </submittedName>
</protein>
<gene>
    <name evidence="4" type="ORF">FHX74_002182</name>
</gene>
<dbReference type="AlphaFoldDB" id="A0A7W3P641"/>
<evidence type="ECO:0000256" key="2">
    <source>
        <dbReference type="ARBA" id="ARBA00022801"/>
    </source>
</evidence>
<keyword evidence="2" id="KW-0378">Hydrolase</keyword>
<keyword evidence="5" id="KW-1185">Reference proteome</keyword>
<dbReference type="PRINTS" id="PR00502">
    <property type="entry name" value="NUDIXFAMILY"/>
</dbReference>
<proteinExistence type="predicted"/>
<dbReference type="Pfam" id="PF00293">
    <property type="entry name" value="NUDIX"/>
    <property type="match status" value="1"/>
</dbReference>
<sequence length="228" mass="24789">MRVLGQDGDGTTVADFRLEHGDDPVRALARLGWATDHPERATRDADDLVLALRVRPAAPTPPERARAHVRRDRDVPADAVPVVHQRAAAYAVVISDRGLLATTFSALTAAGGRWGLPGGGIDPGEQPADAAVREVHEETSQDVEAEGLAYVDTDHWIGRSPRGVIEDYHAVRLVYRARCPAPTDPVVLDVGGTTETARWIPLDGWADLDWAWGSRRVLQVLLDPSARR</sequence>
<dbReference type="PANTHER" id="PTHR43046:SF14">
    <property type="entry name" value="MUTT_NUDIX FAMILY PROTEIN"/>
    <property type="match status" value="1"/>
</dbReference>
<dbReference type="RefSeq" id="WP_182560120.1">
    <property type="nucleotide sequence ID" value="NZ_JACGWT010000003.1"/>
</dbReference>
<dbReference type="InterPro" id="IPR000086">
    <property type="entry name" value="NUDIX_hydrolase_dom"/>
</dbReference>
<name>A0A7W3P641_9ACTN</name>
<reference evidence="4 5" key="1">
    <citation type="submission" date="2020-07" db="EMBL/GenBank/DDBJ databases">
        <title>Sequencing the genomes of 1000 actinobacteria strains.</title>
        <authorList>
            <person name="Klenk H.-P."/>
        </authorList>
    </citation>
    <scope>NUCLEOTIDE SEQUENCE [LARGE SCALE GENOMIC DNA]</scope>
    <source>
        <strain evidence="4 5">DSM 100723</strain>
    </source>
</reference>
<evidence type="ECO:0000256" key="1">
    <source>
        <dbReference type="ARBA" id="ARBA00001946"/>
    </source>
</evidence>
<dbReference type="Gene3D" id="3.90.79.10">
    <property type="entry name" value="Nucleoside Triphosphate Pyrophosphohydrolase"/>
    <property type="match status" value="1"/>
</dbReference>
<dbReference type="SUPFAM" id="SSF55811">
    <property type="entry name" value="Nudix"/>
    <property type="match status" value="1"/>
</dbReference>